<dbReference type="InterPro" id="IPR050312">
    <property type="entry name" value="IolE/XylAMocC-like"/>
</dbReference>
<keyword evidence="3" id="KW-0413">Isomerase</keyword>
<dbReference type="GO" id="GO:0016853">
    <property type="term" value="F:isomerase activity"/>
    <property type="evidence" value="ECO:0007669"/>
    <property type="project" value="UniProtKB-KW"/>
</dbReference>
<dbReference type="InterPro" id="IPR036237">
    <property type="entry name" value="Xyl_isomerase-like_sf"/>
</dbReference>
<dbReference type="EMBL" id="CP002859">
    <property type="protein sequence ID" value="AEI46909.1"/>
    <property type="molecule type" value="Genomic_DNA"/>
</dbReference>
<proteinExistence type="predicted"/>
<feature type="signal peptide" evidence="1">
    <location>
        <begin position="1"/>
        <end position="26"/>
    </location>
</feature>
<sequence length="293" mass="32601">MKWKCKLRRSVILTALLMSCFSAVLSAQDRAKGTPTKSKVVEWKLGVALYTFSTMSFPEQLAYADSASLKYVEGFVFAKAGKELKDTVLFKLSPVGIQALKKKVADQGLKMESVYIIGGKTVADWQRDFEVAKAFGVKYVTAEPPRNLWDSVDSLAGAYGIKVALHNHWKGNSIYWHPDSVLAALKGHPNFGACPDLGHYPKSGINPVLALKKLEGKIIGIHLKDIAEYNNNKIQDVPVGTGVVDFPAVFTELKQQRFKGYVMFERDTKEQPNNLASLRQMVDYYHSTLGLPR</sequence>
<dbReference type="Proteomes" id="UP000000493">
    <property type="component" value="Chromosome"/>
</dbReference>
<dbReference type="KEGG" id="rsi:Runsl_0464"/>
<dbReference type="SUPFAM" id="SSF51658">
    <property type="entry name" value="Xylose isomerase-like"/>
    <property type="match status" value="1"/>
</dbReference>
<dbReference type="InterPro" id="IPR013022">
    <property type="entry name" value="Xyl_isomerase-like_TIM-brl"/>
</dbReference>
<dbReference type="PANTHER" id="PTHR12110:SF41">
    <property type="entry name" value="INOSOSE DEHYDRATASE"/>
    <property type="match status" value="1"/>
</dbReference>
<evidence type="ECO:0000313" key="3">
    <source>
        <dbReference type="EMBL" id="AEI46909.1"/>
    </source>
</evidence>
<keyword evidence="1" id="KW-0732">Signal</keyword>
<protein>
    <submittedName>
        <fullName evidence="3">Xylose isomerase domain-containing protein TIM barrel</fullName>
    </submittedName>
</protein>
<reference evidence="4" key="1">
    <citation type="submission" date="2011-06" db="EMBL/GenBank/DDBJ databases">
        <title>The complete genome of chromosome of Runella slithyformis DSM 19594.</title>
        <authorList>
            <consortium name="US DOE Joint Genome Institute (JGI-PGF)"/>
            <person name="Lucas S."/>
            <person name="Han J."/>
            <person name="Lapidus A."/>
            <person name="Bruce D."/>
            <person name="Goodwin L."/>
            <person name="Pitluck S."/>
            <person name="Peters L."/>
            <person name="Kyrpides N."/>
            <person name="Mavromatis K."/>
            <person name="Ivanova N."/>
            <person name="Ovchinnikova G."/>
            <person name="Zhang X."/>
            <person name="Misra M."/>
            <person name="Detter J.C."/>
            <person name="Tapia R."/>
            <person name="Han C."/>
            <person name="Land M."/>
            <person name="Hauser L."/>
            <person name="Markowitz V."/>
            <person name="Cheng J.-F."/>
            <person name="Hugenholtz P."/>
            <person name="Woyke T."/>
            <person name="Wu D."/>
            <person name="Tindall B."/>
            <person name="Faehrich R."/>
            <person name="Brambilla E."/>
            <person name="Klenk H.-P."/>
            <person name="Eisen J.A."/>
        </authorList>
    </citation>
    <scope>NUCLEOTIDE SEQUENCE [LARGE SCALE GENOMIC DNA]</scope>
    <source>
        <strain evidence="4">ATCC 29530 / DSM 19594 / LMG 11500 / NCIMB 11436 / LSU 4</strain>
    </source>
</reference>
<evidence type="ECO:0000256" key="1">
    <source>
        <dbReference type="SAM" id="SignalP"/>
    </source>
</evidence>
<dbReference type="Pfam" id="PF01261">
    <property type="entry name" value="AP_endonuc_2"/>
    <property type="match status" value="1"/>
</dbReference>
<evidence type="ECO:0000313" key="4">
    <source>
        <dbReference type="Proteomes" id="UP000000493"/>
    </source>
</evidence>
<feature type="chain" id="PRO_5030827140" evidence="1">
    <location>
        <begin position="27"/>
        <end position="293"/>
    </location>
</feature>
<dbReference type="PROSITE" id="PS51257">
    <property type="entry name" value="PROKAR_LIPOPROTEIN"/>
    <property type="match status" value="1"/>
</dbReference>
<gene>
    <name evidence="3" type="ordered locus">Runsl_0464</name>
</gene>
<dbReference type="Gene3D" id="3.20.20.150">
    <property type="entry name" value="Divalent-metal-dependent TIM barrel enzymes"/>
    <property type="match status" value="1"/>
</dbReference>
<organism evidence="3 4">
    <name type="scientific">Runella slithyformis (strain ATCC 29530 / DSM 19594 / LMG 11500 / NCIMB 11436 / LSU 4)</name>
    <dbReference type="NCBI Taxonomy" id="761193"/>
    <lineage>
        <taxon>Bacteria</taxon>
        <taxon>Pseudomonadati</taxon>
        <taxon>Bacteroidota</taxon>
        <taxon>Cytophagia</taxon>
        <taxon>Cytophagales</taxon>
        <taxon>Spirosomataceae</taxon>
        <taxon>Runella</taxon>
    </lineage>
</organism>
<feature type="domain" description="Xylose isomerase-like TIM barrel" evidence="2">
    <location>
        <begin position="92"/>
        <end position="273"/>
    </location>
</feature>
<reference evidence="3 4" key="2">
    <citation type="journal article" date="2012" name="Stand. Genomic Sci.">
        <title>Complete genome sequence of the aquatic bacterium Runella slithyformis type strain (LSU 4(T)).</title>
        <authorList>
            <person name="Copeland A."/>
            <person name="Zhang X."/>
            <person name="Misra M."/>
            <person name="Lapidus A."/>
            <person name="Nolan M."/>
            <person name="Lucas S."/>
            <person name="Deshpande S."/>
            <person name="Cheng J.F."/>
            <person name="Tapia R."/>
            <person name="Goodwin L.A."/>
            <person name="Pitluck S."/>
            <person name="Liolios K."/>
            <person name="Pagani I."/>
            <person name="Ivanova N."/>
            <person name="Mikhailova N."/>
            <person name="Pati A."/>
            <person name="Chen A."/>
            <person name="Palaniappan K."/>
            <person name="Land M."/>
            <person name="Hauser L."/>
            <person name="Pan C."/>
            <person name="Jeffries C.D."/>
            <person name="Detter J.C."/>
            <person name="Brambilla E.M."/>
            <person name="Rohde M."/>
            <person name="Djao O.D."/>
            <person name="Goker M."/>
            <person name="Sikorski J."/>
            <person name="Tindall B.J."/>
            <person name="Woyke T."/>
            <person name="Bristow J."/>
            <person name="Eisen J.A."/>
            <person name="Markowitz V."/>
            <person name="Hugenholtz P."/>
            <person name="Kyrpides N.C."/>
            <person name="Klenk H.P."/>
            <person name="Mavromatis K."/>
        </authorList>
    </citation>
    <scope>NUCLEOTIDE SEQUENCE [LARGE SCALE GENOMIC DNA]</scope>
    <source>
        <strain evidence="4">ATCC 29530 / DSM 19594 / LMG 11500 / NCIMB 11436 / LSU 4</strain>
    </source>
</reference>
<name>A0A7U3ZGP6_RUNSL</name>
<evidence type="ECO:0000259" key="2">
    <source>
        <dbReference type="Pfam" id="PF01261"/>
    </source>
</evidence>
<keyword evidence="4" id="KW-1185">Reference proteome</keyword>
<dbReference type="AlphaFoldDB" id="A0A7U3ZGP6"/>
<dbReference type="PANTHER" id="PTHR12110">
    <property type="entry name" value="HYDROXYPYRUVATE ISOMERASE"/>
    <property type="match status" value="1"/>
</dbReference>
<accession>A0A7U3ZGP6</accession>